<comment type="caution">
    <text evidence="1">The sequence shown here is derived from an EMBL/GenBank/DDBJ whole genome shotgun (WGS) entry which is preliminary data.</text>
</comment>
<evidence type="ECO:0000313" key="2">
    <source>
        <dbReference type="Proteomes" id="UP000238937"/>
    </source>
</evidence>
<accession>A0A2T1GCH2</accession>
<gene>
    <name evidence="1" type="ORF">C7B77_16050</name>
</gene>
<evidence type="ECO:0000313" key="1">
    <source>
        <dbReference type="EMBL" id="PSB55113.1"/>
    </source>
</evidence>
<reference evidence="1 2" key="1">
    <citation type="submission" date="2018-03" db="EMBL/GenBank/DDBJ databases">
        <title>The ancient ancestry and fast evolution of plastids.</title>
        <authorList>
            <person name="Moore K.R."/>
            <person name="Magnabosco C."/>
            <person name="Momper L."/>
            <person name="Gold D.A."/>
            <person name="Bosak T."/>
            <person name="Fournier G.P."/>
        </authorList>
    </citation>
    <scope>NUCLEOTIDE SEQUENCE [LARGE SCALE GENOMIC DNA]</scope>
    <source>
        <strain evidence="1 2">CCALA 037</strain>
    </source>
</reference>
<protein>
    <submittedName>
        <fullName evidence="1">Uncharacterized protein</fullName>
    </submittedName>
</protein>
<dbReference type="Proteomes" id="UP000238937">
    <property type="component" value="Unassembled WGS sequence"/>
</dbReference>
<sequence>MLKPQMIRSQKIIIEISSSVLYPWEVGNCFKYNGCKYRIEKILKEVKTSQIDAVISEVSIDTPIENQIVTSLVVGTLIR</sequence>
<proteinExistence type="predicted"/>
<keyword evidence="2" id="KW-1185">Reference proteome</keyword>
<dbReference type="EMBL" id="PVWO01000209">
    <property type="protein sequence ID" value="PSB55113.1"/>
    <property type="molecule type" value="Genomic_DNA"/>
</dbReference>
<organism evidence="1 2">
    <name type="scientific">Chamaesiphon polymorphus CCALA 037</name>
    <dbReference type="NCBI Taxonomy" id="2107692"/>
    <lineage>
        <taxon>Bacteria</taxon>
        <taxon>Bacillati</taxon>
        <taxon>Cyanobacteriota</taxon>
        <taxon>Cyanophyceae</taxon>
        <taxon>Gomontiellales</taxon>
        <taxon>Chamaesiphonaceae</taxon>
        <taxon>Chamaesiphon</taxon>
    </lineage>
</organism>
<dbReference type="AlphaFoldDB" id="A0A2T1GCH2"/>
<name>A0A2T1GCH2_9CYAN</name>